<evidence type="ECO:0000256" key="5">
    <source>
        <dbReference type="SAM" id="MobiDB-lite"/>
    </source>
</evidence>
<evidence type="ECO:0000256" key="4">
    <source>
        <dbReference type="SAM" id="Coils"/>
    </source>
</evidence>
<accession>A0A9P8PWN8</accession>
<comment type="caution">
    <text evidence="6">The sequence shown here is derived from an EMBL/GenBank/DDBJ whole genome shotgun (WGS) entry which is preliminary data.</text>
</comment>
<keyword evidence="7" id="KW-1185">Reference proteome</keyword>
<evidence type="ECO:0000256" key="3">
    <source>
        <dbReference type="ARBA" id="ARBA00023006"/>
    </source>
</evidence>
<evidence type="ECO:0000256" key="1">
    <source>
        <dbReference type="ARBA" id="ARBA00007130"/>
    </source>
</evidence>
<sequence>MKSITLSITSDKSNLTKYVQSLLEVIFFQRSFGSLTPQVKQQFDNVTYAFIDPSSQDHNGELGKLELEIKDLIKALEHRLEHYKQEEEQDADTEFGDICLSYYVLKNHSPTSSLTEAGQASVSTWSNFFNEEADSPSGSVTKLTPADQKQQRKKRDNIEVFEQFVIKVTMSTHPLEISVISSEFEHNVFKLIEWCNDNKSHIPNLTNLNILPFSYKLTFMNDSYMKDDEETGNYDWRGFIKNILK</sequence>
<dbReference type="Proteomes" id="UP000774326">
    <property type="component" value="Unassembled WGS sequence"/>
</dbReference>
<keyword evidence="4" id="KW-0175">Coiled coil</keyword>
<dbReference type="PANTHER" id="PTHR13292:SF0">
    <property type="entry name" value="AUTOPHAGY-RELATED PROTEIN 101"/>
    <property type="match status" value="1"/>
</dbReference>
<dbReference type="GO" id="GO:0019901">
    <property type="term" value="F:protein kinase binding"/>
    <property type="evidence" value="ECO:0007669"/>
    <property type="project" value="TreeGrafter"/>
</dbReference>
<proteinExistence type="inferred from homology"/>
<evidence type="ECO:0000313" key="6">
    <source>
        <dbReference type="EMBL" id="KAH3679813.1"/>
    </source>
</evidence>
<protein>
    <recommendedName>
        <fullName evidence="2">Autophagy-related protein 101</fullName>
    </recommendedName>
</protein>
<dbReference type="InterPro" id="IPR012445">
    <property type="entry name" value="ATG101"/>
</dbReference>
<organism evidence="6 7">
    <name type="scientific">Wickerhamomyces pijperi</name>
    <name type="common">Yeast</name>
    <name type="synonym">Pichia pijperi</name>
    <dbReference type="NCBI Taxonomy" id="599730"/>
    <lineage>
        <taxon>Eukaryota</taxon>
        <taxon>Fungi</taxon>
        <taxon>Dikarya</taxon>
        <taxon>Ascomycota</taxon>
        <taxon>Saccharomycotina</taxon>
        <taxon>Saccharomycetes</taxon>
        <taxon>Phaffomycetales</taxon>
        <taxon>Wickerhamomycetaceae</taxon>
        <taxon>Wickerhamomyces</taxon>
    </lineage>
</organism>
<dbReference type="GO" id="GO:0000045">
    <property type="term" value="P:autophagosome assembly"/>
    <property type="evidence" value="ECO:0007669"/>
    <property type="project" value="TreeGrafter"/>
</dbReference>
<dbReference type="EMBL" id="JAEUBG010004843">
    <property type="protein sequence ID" value="KAH3679813.1"/>
    <property type="molecule type" value="Genomic_DNA"/>
</dbReference>
<reference evidence="6" key="2">
    <citation type="submission" date="2021-01" db="EMBL/GenBank/DDBJ databases">
        <authorList>
            <person name="Schikora-Tamarit M.A."/>
        </authorList>
    </citation>
    <scope>NUCLEOTIDE SEQUENCE</scope>
    <source>
        <strain evidence="6">CBS2887</strain>
    </source>
</reference>
<feature type="coiled-coil region" evidence="4">
    <location>
        <begin position="66"/>
        <end position="93"/>
    </location>
</feature>
<reference evidence="6" key="1">
    <citation type="journal article" date="2021" name="Open Biol.">
        <title>Shared evolutionary footprints suggest mitochondrial oxidative damage underlies multiple complex I losses in fungi.</title>
        <authorList>
            <person name="Schikora-Tamarit M.A."/>
            <person name="Marcet-Houben M."/>
            <person name="Nosek J."/>
            <person name="Gabaldon T."/>
        </authorList>
    </citation>
    <scope>NUCLEOTIDE SEQUENCE</scope>
    <source>
        <strain evidence="6">CBS2887</strain>
    </source>
</reference>
<evidence type="ECO:0000256" key="2">
    <source>
        <dbReference type="ARBA" id="ARBA00018874"/>
    </source>
</evidence>
<comment type="similarity">
    <text evidence="1">Belongs to the ATG101 family.</text>
</comment>
<feature type="region of interest" description="Disordered" evidence="5">
    <location>
        <begin position="132"/>
        <end position="152"/>
    </location>
</feature>
<evidence type="ECO:0000313" key="7">
    <source>
        <dbReference type="Proteomes" id="UP000774326"/>
    </source>
</evidence>
<name>A0A9P8PWN8_WICPI</name>
<dbReference type="PANTHER" id="PTHR13292">
    <property type="entry name" value="AUTOPHAGY-RELATED PROTEIN 101"/>
    <property type="match status" value="1"/>
</dbReference>
<keyword evidence="3" id="KW-0072">Autophagy</keyword>
<dbReference type="Pfam" id="PF07855">
    <property type="entry name" value="ATG101"/>
    <property type="match status" value="1"/>
</dbReference>
<dbReference type="GO" id="GO:0000407">
    <property type="term" value="C:phagophore assembly site"/>
    <property type="evidence" value="ECO:0007669"/>
    <property type="project" value="TreeGrafter"/>
</dbReference>
<dbReference type="OrthoDB" id="10259639at2759"/>
<gene>
    <name evidence="6" type="ORF">WICPIJ_008500</name>
</gene>
<dbReference type="AlphaFoldDB" id="A0A9P8PWN8"/>
<dbReference type="GO" id="GO:1990316">
    <property type="term" value="C:Atg1/ULK1 kinase complex"/>
    <property type="evidence" value="ECO:0007669"/>
    <property type="project" value="TreeGrafter"/>
</dbReference>